<evidence type="ECO:0000256" key="8">
    <source>
        <dbReference type="ARBA" id="ARBA00022989"/>
    </source>
</evidence>
<dbReference type="SUPFAM" id="SSF56519">
    <property type="entry name" value="Penicillin binding protein dimerisation domain"/>
    <property type="match status" value="1"/>
</dbReference>
<keyword evidence="10" id="KW-0961">Cell wall biogenesis/degradation</keyword>
<evidence type="ECO:0000256" key="9">
    <source>
        <dbReference type="ARBA" id="ARBA00023136"/>
    </source>
</evidence>
<accession>A0ABU0E7U8</accession>
<evidence type="ECO:0000256" key="5">
    <source>
        <dbReference type="ARBA" id="ARBA00022692"/>
    </source>
</evidence>
<sequence length="725" mass="80362">MFFNPLRKRDLDRRRRSSNIFSAKEDTAKVINKRLQIITVVICVLFAVIGVRLVQIQLLSQEEYTEKLEAFTAQNQSFTASRGGIYDRNGTRLAWSEKALMIYYYPPENISNKEEWALAEKFVDVIDISLTKKNNNGAEQAAITDRQLKDMHYLYETQMGEEKDSFNSLLTDEELADWKSGKMDDDEAYALKIDRMDDIVDVTKLDDHTKKVYLTKMLMDQSPESEFKVIIEDATEEQTAILTERQTEFGGFQSIVGWKRDYYKNNDDVIKSLLGSVSSSTQGLPADLSSHYMGLGYSINQRVGISGVEKQYEDLLSGTDKVYSISYDENGIGQLTQVQDGKNGYDLTLTIDMDLQNRVNDKLTEVLERENGKAARTYFDSIYFVAMDPNTGEVLAMVAVQKDDEGKATTDPTLTYLLSERAGSVVKMATVYMGLDQGVVSAVERIPDTPIQIKGSEAFASSRSNNGNITAQQAIAYSSNVYMAHIAIRLAGGAYTTANQELRVDDGTFELMRTYYNMFGLGVKTGIDLPDEQTGYVGPIEEAGKIIPFSIGQYDTYTAMQLAQYVATVANGGNRIEPHVLKSVSEVNSDRKTVLYEVPTKILSTLAGDNVAENLKVVQDGMRDCVVGERGICPSTLDDTNTGTKLAAKTGTSENTVTDEETKAVIDTATSSVVAYGPYEDGKEPEIVFACVAPNANVVTNDPGDNLCGEIVGDISNYYFTEKNK</sequence>
<gene>
    <name evidence="14" type="ORF">J2S15_003723</name>
</gene>
<evidence type="ECO:0000256" key="6">
    <source>
        <dbReference type="ARBA" id="ARBA00022960"/>
    </source>
</evidence>
<keyword evidence="14" id="KW-0378">Hydrolase</keyword>
<dbReference type="Gene3D" id="1.10.10.1230">
    <property type="entry name" value="Penicillin-binding protein, N-terminal non-catalytic domain, head sub-domain"/>
    <property type="match status" value="1"/>
</dbReference>
<evidence type="ECO:0000256" key="4">
    <source>
        <dbReference type="ARBA" id="ARBA00022475"/>
    </source>
</evidence>
<keyword evidence="9 11" id="KW-0472">Membrane</keyword>
<dbReference type="Proteomes" id="UP001230220">
    <property type="component" value="Unassembled WGS sequence"/>
</dbReference>
<dbReference type="Gene3D" id="3.90.1310.10">
    <property type="entry name" value="Penicillin-binding protein 2a (Domain 2)"/>
    <property type="match status" value="1"/>
</dbReference>
<dbReference type="RefSeq" id="WP_307411279.1">
    <property type="nucleotide sequence ID" value="NZ_JAUSUR010000008.1"/>
</dbReference>
<evidence type="ECO:0000313" key="15">
    <source>
        <dbReference type="Proteomes" id="UP001230220"/>
    </source>
</evidence>
<evidence type="ECO:0000256" key="11">
    <source>
        <dbReference type="SAM" id="Phobius"/>
    </source>
</evidence>
<evidence type="ECO:0000259" key="12">
    <source>
        <dbReference type="Pfam" id="PF00905"/>
    </source>
</evidence>
<dbReference type="InterPro" id="IPR050515">
    <property type="entry name" value="Beta-lactam/transpept"/>
</dbReference>
<dbReference type="GO" id="GO:0016787">
    <property type="term" value="F:hydrolase activity"/>
    <property type="evidence" value="ECO:0007669"/>
    <property type="project" value="UniProtKB-KW"/>
</dbReference>
<keyword evidence="7" id="KW-0573">Peptidoglycan synthesis</keyword>
<reference evidence="14 15" key="1">
    <citation type="submission" date="2023-07" db="EMBL/GenBank/DDBJ databases">
        <title>Genomic Encyclopedia of Type Strains, Phase IV (KMG-IV): sequencing the most valuable type-strain genomes for metagenomic binning, comparative biology and taxonomic classification.</title>
        <authorList>
            <person name="Goeker M."/>
        </authorList>
    </citation>
    <scope>NUCLEOTIDE SEQUENCE [LARGE SCALE GENOMIC DNA]</scope>
    <source>
        <strain evidence="14 15">DSM 16784</strain>
    </source>
</reference>
<evidence type="ECO:0000259" key="13">
    <source>
        <dbReference type="Pfam" id="PF03717"/>
    </source>
</evidence>
<keyword evidence="15" id="KW-1185">Reference proteome</keyword>
<keyword evidence="4" id="KW-1003">Cell membrane</keyword>
<dbReference type="Gene3D" id="3.40.710.10">
    <property type="entry name" value="DD-peptidase/beta-lactamase superfamily"/>
    <property type="match status" value="1"/>
</dbReference>
<feature type="transmembrane region" description="Helical" evidence="11">
    <location>
        <begin position="35"/>
        <end position="54"/>
    </location>
</feature>
<evidence type="ECO:0000313" key="14">
    <source>
        <dbReference type="EMBL" id="MDQ0362962.1"/>
    </source>
</evidence>
<keyword evidence="5 11" id="KW-0812">Transmembrane</keyword>
<name>A0ABU0E7U8_9FIRM</name>
<dbReference type="SUPFAM" id="SSF56601">
    <property type="entry name" value="beta-lactamase/transpeptidase-like"/>
    <property type="match status" value="1"/>
</dbReference>
<evidence type="ECO:0000256" key="2">
    <source>
        <dbReference type="ARBA" id="ARBA00004236"/>
    </source>
</evidence>
<dbReference type="EMBL" id="JAUSUR010000008">
    <property type="protein sequence ID" value="MDQ0362962.1"/>
    <property type="molecule type" value="Genomic_DNA"/>
</dbReference>
<keyword evidence="8 11" id="KW-1133">Transmembrane helix</keyword>
<dbReference type="PANTHER" id="PTHR30627:SF2">
    <property type="entry name" value="PEPTIDOGLYCAN D,D-TRANSPEPTIDASE MRDA"/>
    <property type="match status" value="1"/>
</dbReference>
<evidence type="ECO:0000256" key="10">
    <source>
        <dbReference type="ARBA" id="ARBA00023316"/>
    </source>
</evidence>
<keyword evidence="6" id="KW-0133">Cell shape</keyword>
<dbReference type="InterPro" id="IPR036138">
    <property type="entry name" value="PBP_dimer_sf"/>
</dbReference>
<dbReference type="EC" id="3.4.-.-" evidence="14"/>
<comment type="caution">
    <text evidence="14">The sequence shown here is derived from an EMBL/GenBank/DDBJ whole genome shotgun (WGS) entry which is preliminary data.</text>
</comment>
<evidence type="ECO:0000256" key="1">
    <source>
        <dbReference type="ARBA" id="ARBA00004167"/>
    </source>
</evidence>
<dbReference type="PANTHER" id="PTHR30627">
    <property type="entry name" value="PEPTIDOGLYCAN D,D-TRANSPEPTIDASE"/>
    <property type="match status" value="1"/>
</dbReference>
<dbReference type="Pfam" id="PF00905">
    <property type="entry name" value="Transpeptidase"/>
    <property type="match status" value="1"/>
</dbReference>
<proteinExistence type="inferred from homology"/>
<comment type="similarity">
    <text evidence="3">Belongs to the transpeptidase family.</text>
</comment>
<organism evidence="14 15">
    <name type="scientific">Breznakia pachnodae</name>
    <dbReference type="NCBI Taxonomy" id="265178"/>
    <lineage>
        <taxon>Bacteria</taxon>
        <taxon>Bacillati</taxon>
        <taxon>Bacillota</taxon>
        <taxon>Erysipelotrichia</taxon>
        <taxon>Erysipelotrichales</taxon>
        <taxon>Erysipelotrichaceae</taxon>
        <taxon>Breznakia</taxon>
    </lineage>
</organism>
<protein>
    <submittedName>
        <fullName evidence="14">Penicillin-binding protein 3</fullName>
        <ecNumber evidence="14">3.4.-.-</ecNumber>
    </submittedName>
</protein>
<dbReference type="InterPro" id="IPR005311">
    <property type="entry name" value="PBP_dimer"/>
</dbReference>
<evidence type="ECO:0000256" key="7">
    <source>
        <dbReference type="ARBA" id="ARBA00022984"/>
    </source>
</evidence>
<dbReference type="InterPro" id="IPR012338">
    <property type="entry name" value="Beta-lactam/transpept-like"/>
</dbReference>
<dbReference type="InterPro" id="IPR001460">
    <property type="entry name" value="PCN-bd_Tpept"/>
</dbReference>
<feature type="domain" description="Penicillin-binding protein dimerisation" evidence="13">
    <location>
        <begin position="79"/>
        <end position="331"/>
    </location>
</feature>
<feature type="domain" description="Penicillin-binding protein transpeptidase" evidence="12">
    <location>
        <begin position="383"/>
        <end position="701"/>
    </location>
</feature>
<comment type="subcellular location">
    <subcellularLocation>
        <location evidence="2">Cell membrane</location>
    </subcellularLocation>
    <subcellularLocation>
        <location evidence="1">Membrane</location>
        <topology evidence="1">Single-pass membrane protein</topology>
    </subcellularLocation>
</comment>
<dbReference type="Pfam" id="PF03717">
    <property type="entry name" value="PBP_dimer"/>
    <property type="match status" value="1"/>
</dbReference>
<evidence type="ECO:0000256" key="3">
    <source>
        <dbReference type="ARBA" id="ARBA00007171"/>
    </source>
</evidence>